<dbReference type="CDD" id="cd10229">
    <property type="entry name" value="ASKHA_NBD_HSP70_HSPA12"/>
    <property type="match status" value="1"/>
</dbReference>
<evidence type="ECO:0000256" key="1">
    <source>
        <dbReference type="ARBA" id="ARBA00007381"/>
    </source>
</evidence>
<evidence type="ECO:0000256" key="2">
    <source>
        <dbReference type="ARBA" id="ARBA00022741"/>
    </source>
</evidence>
<dbReference type="PANTHER" id="PTHR14187">
    <property type="entry name" value="ALPHA KINASE/ELONGATION FACTOR 2 KINASE"/>
    <property type="match status" value="1"/>
</dbReference>
<gene>
    <name evidence="4" type="ORF">MCOR_54901</name>
</gene>
<dbReference type="InterPro" id="IPR043129">
    <property type="entry name" value="ATPase_NBD"/>
</dbReference>
<dbReference type="PROSITE" id="PS00329">
    <property type="entry name" value="HSP70_2"/>
    <property type="match status" value="1"/>
</dbReference>
<sequence length="477" mass="53613">MKLCKREAITKNMSMKDVTGKAARALDVFSLSIRALIDHFLKQVDVPLSKIRWVITVPASWSDIAKQFMAGSAMMAGIPEDQLIIALESEAAAIYCEHLNSEKRKGSDYRFSIENDGSKFMMVDIGGGTTDITVLEKIADNKMKQLCSSTGGIFGGMSVDEEYIEMLENIIMGAVMRKLKSDYPQSYLEMLSSFEYLKQSIDSSLSGQIAVNIPYEVISSLCKSQADETFESLLESSEYSGRVSLEKGKLKIDAGLLRSFFNKPILEMITLMKECFKQCEPERVRIILVVGGFSQCPFLREALKTAFPRKLIKFPHEPNLAVLKGAVLFGHEPSFIASRVVRYTYGVEVSKDYDPRLHSSDRRVIVDGEALCRGVFDTFMKAETSVPIGTAITEIYTTTEKNQKSHYLPIYISTSKNPRYTDDDESSYLGTIKVPIPNPSEIYRDVKVNFYFGFTELEVEAIDVETNEKCEVKFDLL</sequence>
<dbReference type="Proteomes" id="UP000507470">
    <property type="component" value="Unassembled WGS sequence"/>
</dbReference>
<keyword evidence="5" id="KW-1185">Reference proteome</keyword>
<dbReference type="PANTHER" id="PTHR14187:SF5">
    <property type="entry name" value="HEAT SHOCK 70 KDA PROTEIN 12A"/>
    <property type="match status" value="1"/>
</dbReference>
<dbReference type="Gene3D" id="3.90.640.10">
    <property type="entry name" value="Actin, Chain A, domain 4"/>
    <property type="match status" value="1"/>
</dbReference>
<dbReference type="Pfam" id="PF00012">
    <property type="entry name" value="HSP70"/>
    <property type="match status" value="1"/>
</dbReference>
<comment type="similarity">
    <text evidence="1">Belongs to the heat shock protein 70 family.</text>
</comment>
<dbReference type="EMBL" id="CACVKT020009702">
    <property type="protein sequence ID" value="CAC5422880.1"/>
    <property type="molecule type" value="Genomic_DNA"/>
</dbReference>
<evidence type="ECO:0000313" key="4">
    <source>
        <dbReference type="EMBL" id="CAC5422880.1"/>
    </source>
</evidence>
<dbReference type="InterPro" id="IPR029047">
    <property type="entry name" value="HSP70_peptide-bd_sf"/>
</dbReference>
<protein>
    <recommendedName>
        <fullName evidence="6">HSPA12A</fullName>
    </recommendedName>
</protein>
<evidence type="ECO:0000313" key="5">
    <source>
        <dbReference type="Proteomes" id="UP000507470"/>
    </source>
</evidence>
<organism evidence="4 5">
    <name type="scientific">Mytilus coruscus</name>
    <name type="common">Sea mussel</name>
    <dbReference type="NCBI Taxonomy" id="42192"/>
    <lineage>
        <taxon>Eukaryota</taxon>
        <taxon>Metazoa</taxon>
        <taxon>Spiralia</taxon>
        <taxon>Lophotrochozoa</taxon>
        <taxon>Mollusca</taxon>
        <taxon>Bivalvia</taxon>
        <taxon>Autobranchia</taxon>
        <taxon>Pteriomorphia</taxon>
        <taxon>Mytilida</taxon>
        <taxon>Mytiloidea</taxon>
        <taxon>Mytilidae</taxon>
        <taxon>Mytilinae</taxon>
        <taxon>Mytilus</taxon>
    </lineage>
</organism>
<keyword evidence="3" id="KW-0067">ATP-binding</keyword>
<dbReference type="AlphaFoldDB" id="A0A6J8EQX7"/>
<dbReference type="SUPFAM" id="SSF53067">
    <property type="entry name" value="Actin-like ATPase domain"/>
    <property type="match status" value="2"/>
</dbReference>
<name>A0A6J8EQX7_MYTCO</name>
<evidence type="ECO:0008006" key="6">
    <source>
        <dbReference type="Google" id="ProtNLM"/>
    </source>
</evidence>
<evidence type="ECO:0000256" key="3">
    <source>
        <dbReference type="ARBA" id="ARBA00022840"/>
    </source>
</evidence>
<dbReference type="GO" id="GO:0140662">
    <property type="term" value="F:ATP-dependent protein folding chaperone"/>
    <property type="evidence" value="ECO:0007669"/>
    <property type="project" value="InterPro"/>
</dbReference>
<reference evidence="4 5" key="1">
    <citation type="submission" date="2020-06" db="EMBL/GenBank/DDBJ databases">
        <authorList>
            <person name="Li R."/>
            <person name="Bekaert M."/>
        </authorList>
    </citation>
    <scope>NUCLEOTIDE SEQUENCE [LARGE SCALE GENOMIC DNA]</scope>
    <source>
        <strain evidence="5">wild</strain>
    </source>
</reference>
<dbReference type="Gene3D" id="3.30.420.40">
    <property type="match status" value="2"/>
</dbReference>
<dbReference type="Gene3D" id="2.60.34.10">
    <property type="entry name" value="Substrate Binding Domain Of DNAk, Chain A, domain 1"/>
    <property type="match status" value="1"/>
</dbReference>
<dbReference type="OrthoDB" id="2963168at2759"/>
<accession>A0A6J8EQX7</accession>
<dbReference type="InterPro" id="IPR018181">
    <property type="entry name" value="Heat_shock_70_CS"/>
</dbReference>
<dbReference type="GO" id="GO:0005524">
    <property type="term" value="F:ATP binding"/>
    <property type="evidence" value="ECO:0007669"/>
    <property type="project" value="UniProtKB-KW"/>
</dbReference>
<dbReference type="InterPro" id="IPR013126">
    <property type="entry name" value="Hsp_70_fam"/>
</dbReference>
<keyword evidence="2" id="KW-0547">Nucleotide-binding</keyword>
<proteinExistence type="inferred from homology"/>